<evidence type="ECO:0000256" key="2">
    <source>
        <dbReference type="SAM" id="SignalP"/>
    </source>
</evidence>
<keyword evidence="1" id="KW-0472">Membrane</keyword>
<evidence type="ECO:0000313" key="4">
    <source>
        <dbReference type="RefSeq" id="XP_017031309.1"/>
    </source>
</evidence>
<keyword evidence="3" id="KW-1185">Reference proteome</keyword>
<evidence type="ECO:0000313" key="3">
    <source>
        <dbReference type="Proteomes" id="UP001652661"/>
    </source>
</evidence>
<proteinExistence type="predicted"/>
<dbReference type="RefSeq" id="XP_017031309.1">
    <property type="nucleotide sequence ID" value="XM_017175820.3"/>
</dbReference>
<dbReference type="Gene3D" id="2.40.128.20">
    <property type="match status" value="1"/>
</dbReference>
<feature type="signal peptide" evidence="2">
    <location>
        <begin position="1"/>
        <end position="18"/>
    </location>
</feature>
<gene>
    <name evidence="4" type="primary">LOC108080916</name>
</gene>
<organism evidence="3 4">
    <name type="scientific">Drosophila kikkawai</name>
    <name type="common">Fruit fly</name>
    <dbReference type="NCBI Taxonomy" id="30033"/>
    <lineage>
        <taxon>Eukaryota</taxon>
        <taxon>Metazoa</taxon>
        <taxon>Ecdysozoa</taxon>
        <taxon>Arthropoda</taxon>
        <taxon>Hexapoda</taxon>
        <taxon>Insecta</taxon>
        <taxon>Pterygota</taxon>
        <taxon>Neoptera</taxon>
        <taxon>Endopterygota</taxon>
        <taxon>Diptera</taxon>
        <taxon>Brachycera</taxon>
        <taxon>Muscomorpha</taxon>
        <taxon>Ephydroidea</taxon>
        <taxon>Drosophilidae</taxon>
        <taxon>Drosophila</taxon>
        <taxon>Sophophora</taxon>
    </lineage>
</organism>
<reference evidence="4" key="1">
    <citation type="submission" date="2025-08" db="UniProtKB">
        <authorList>
            <consortium name="RefSeq"/>
        </authorList>
    </citation>
    <scope>IDENTIFICATION</scope>
    <source>
        <strain evidence="4">14028-0561.14</strain>
        <tissue evidence="4">Whole fly</tissue>
    </source>
</reference>
<protein>
    <recommendedName>
        <fullName evidence="5">Apolipoprotein D</fullName>
    </recommendedName>
</protein>
<dbReference type="Proteomes" id="UP001652661">
    <property type="component" value="Chromosome 3R"/>
</dbReference>
<sequence length="229" mass="25360">MEGHPIIWTLLLALCCCGSQLEVGASRLLSRMMPRVPEGWSCQNENIGGFSINLTELSGYWFEVARVPNVDVLACLNVSVPAEIENNTLSLGLNYISTVNNEWQFANESVTFPWTNDTQHGRFNLDYGIATVTYKMVYVNYSSVALLCGFSSISPIPLFKLFSRVPEISQRARDVIQYVANTYNVSDQIAWEEQSPDGCNGSAGQAPLAVLVGLMAALWCLSFRKRSLS</sequence>
<evidence type="ECO:0000256" key="1">
    <source>
        <dbReference type="SAM" id="Phobius"/>
    </source>
</evidence>
<keyword evidence="1" id="KW-0812">Transmembrane</keyword>
<dbReference type="SUPFAM" id="SSF50814">
    <property type="entry name" value="Lipocalins"/>
    <property type="match status" value="1"/>
</dbReference>
<name>A0A6P4J862_DROKI</name>
<feature type="transmembrane region" description="Helical" evidence="1">
    <location>
        <begin position="204"/>
        <end position="223"/>
    </location>
</feature>
<dbReference type="GeneID" id="108080916"/>
<dbReference type="AlphaFoldDB" id="A0A6P4J862"/>
<evidence type="ECO:0008006" key="5">
    <source>
        <dbReference type="Google" id="ProtNLM"/>
    </source>
</evidence>
<keyword evidence="2" id="KW-0732">Signal</keyword>
<dbReference type="InterPro" id="IPR012674">
    <property type="entry name" value="Calycin"/>
</dbReference>
<dbReference type="OrthoDB" id="8032801at2759"/>
<keyword evidence="1" id="KW-1133">Transmembrane helix</keyword>
<feature type="chain" id="PRO_5027991637" description="Apolipoprotein D" evidence="2">
    <location>
        <begin position="19"/>
        <end position="229"/>
    </location>
</feature>
<accession>A0A6P4J862</accession>